<dbReference type="Proteomes" id="UP000256520">
    <property type="component" value="Unassembled WGS sequence"/>
</dbReference>
<dbReference type="InterPro" id="IPR022608">
    <property type="entry name" value="Tscrpt_reg_SplA"/>
</dbReference>
<dbReference type="OrthoDB" id="2970581at2"/>
<gene>
    <name evidence="1" type="ORF">CWR45_06305</name>
</gene>
<dbReference type="Pfam" id="PF11132">
    <property type="entry name" value="SplA"/>
    <property type="match status" value="1"/>
</dbReference>
<dbReference type="RefSeq" id="WP_115749037.1">
    <property type="nucleotide sequence ID" value="NZ_PIOD01000006.1"/>
</dbReference>
<name>A0A3D8PWN7_9BACI</name>
<reference evidence="2" key="1">
    <citation type="submission" date="2017-11" db="EMBL/GenBank/DDBJ databases">
        <authorList>
            <person name="Zhu W."/>
        </authorList>
    </citation>
    <scope>NUCLEOTIDE SEQUENCE [LARGE SCALE GENOMIC DNA]</scope>
    <source>
        <strain evidence="2">CAU 1051</strain>
    </source>
</reference>
<comment type="caution">
    <text evidence="1">The sequence shown here is derived from an EMBL/GenBank/DDBJ whole genome shotgun (WGS) entry which is preliminary data.</text>
</comment>
<dbReference type="EMBL" id="PIOD01000006">
    <property type="protein sequence ID" value="RDW19688.1"/>
    <property type="molecule type" value="Genomic_DNA"/>
</dbReference>
<organism evidence="1 2">
    <name type="scientific">Oceanobacillus chungangensis</name>
    <dbReference type="NCBI Taxonomy" id="1229152"/>
    <lineage>
        <taxon>Bacteria</taxon>
        <taxon>Bacillati</taxon>
        <taxon>Bacillota</taxon>
        <taxon>Bacilli</taxon>
        <taxon>Bacillales</taxon>
        <taxon>Bacillaceae</taxon>
        <taxon>Oceanobacillus</taxon>
    </lineage>
</organism>
<keyword evidence="2" id="KW-1185">Reference proteome</keyword>
<dbReference type="AlphaFoldDB" id="A0A3D8PWN7"/>
<evidence type="ECO:0000313" key="1">
    <source>
        <dbReference type="EMBL" id="RDW19688.1"/>
    </source>
</evidence>
<protein>
    <submittedName>
        <fullName evidence="1">Transcriptional regulator</fullName>
    </submittedName>
</protein>
<evidence type="ECO:0000313" key="2">
    <source>
        <dbReference type="Proteomes" id="UP000256520"/>
    </source>
</evidence>
<proteinExistence type="predicted"/>
<accession>A0A3D8PWN7</accession>
<sequence>MDINQTYRPGEVVYIIIRNPHAQDVAQVQQAAVVENPDAPNELALFLHETYFPLSDEFAIYRLENDAEQAYQDAFGNPEIGGEFYG</sequence>